<proteinExistence type="predicted"/>
<dbReference type="EMBL" id="DSQF01000012">
    <property type="protein sequence ID" value="HGZ42728.1"/>
    <property type="molecule type" value="Genomic_DNA"/>
</dbReference>
<dbReference type="AlphaFoldDB" id="A0A832MMB0"/>
<accession>A0A832MMB0</accession>
<comment type="caution">
    <text evidence="1">The sequence shown here is derived from an EMBL/GenBank/DDBJ whole genome shotgun (WGS) entry which is preliminary data.</text>
</comment>
<protein>
    <submittedName>
        <fullName evidence="1">Uncharacterized protein</fullName>
    </submittedName>
</protein>
<gene>
    <name evidence="1" type="ORF">ENR23_04750</name>
</gene>
<reference evidence="1" key="1">
    <citation type="journal article" date="2020" name="mSystems">
        <title>Genome- and Community-Level Interaction Insights into Carbon Utilization and Element Cycling Functions of Hydrothermarchaeota in Hydrothermal Sediment.</title>
        <authorList>
            <person name="Zhou Z."/>
            <person name="Liu Y."/>
            <person name="Xu W."/>
            <person name="Pan J."/>
            <person name="Luo Z.H."/>
            <person name="Li M."/>
        </authorList>
    </citation>
    <scope>NUCLEOTIDE SEQUENCE [LARGE SCALE GENOMIC DNA]</scope>
    <source>
        <strain evidence="1">SpSt-381</strain>
    </source>
</reference>
<name>A0A832MMB0_UNCEI</name>
<organism evidence="1">
    <name type="scientific">Eiseniibacteriota bacterium</name>
    <dbReference type="NCBI Taxonomy" id="2212470"/>
    <lineage>
        <taxon>Bacteria</taxon>
        <taxon>Candidatus Eiseniibacteriota</taxon>
    </lineage>
</organism>
<sequence length="150" mass="17421">MPTPYTQRDPKWKDKPLDSSGLTVDLFGCLALAVLHQCNRFEGKDHAPDFFVDWLNQNAGFTREGLFIWSKVAQWTNGRLRYLGSGLWARLRKKYTLQQVAFGRFNHWVARLPGRDVYDPWQGRVTQIVDGHIVIDGKPRKLLSNFRYLG</sequence>
<evidence type="ECO:0000313" key="1">
    <source>
        <dbReference type="EMBL" id="HGZ42728.1"/>
    </source>
</evidence>